<dbReference type="InterPro" id="IPR020846">
    <property type="entry name" value="MFS_dom"/>
</dbReference>
<evidence type="ECO:0000256" key="10">
    <source>
        <dbReference type="SAM" id="Phobius"/>
    </source>
</evidence>
<keyword evidence="3" id="KW-0813">Transport</keyword>
<dbReference type="SUPFAM" id="SSF103473">
    <property type="entry name" value="MFS general substrate transporter"/>
    <property type="match status" value="1"/>
</dbReference>
<organism evidence="12 13">
    <name type="scientific">Cordylochernes scorpioides</name>
    <dbReference type="NCBI Taxonomy" id="51811"/>
    <lineage>
        <taxon>Eukaryota</taxon>
        <taxon>Metazoa</taxon>
        <taxon>Ecdysozoa</taxon>
        <taxon>Arthropoda</taxon>
        <taxon>Chelicerata</taxon>
        <taxon>Arachnida</taxon>
        <taxon>Pseudoscorpiones</taxon>
        <taxon>Cheliferoidea</taxon>
        <taxon>Chernetidae</taxon>
        <taxon>Cordylochernes</taxon>
    </lineage>
</organism>
<keyword evidence="4" id="KW-0762">Sugar transport</keyword>
<evidence type="ECO:0000256" key="9">
    <source>
        <dbReference type="ARBA" id="ARBA00042039"/>
    </source>
</evidence>
<keyword evidence="7 10" id="KW-0472">Membrane</keyword>
<evidence type="ECO:0000256" key="1">
    <source>
        <dbReference type="ARBA" id="ARBA00004141"/>
    </source>
</evidence>
<comment type="similarity">
    <text evidence="2">Belongs to the major facilitator superfamily. Organophosphate:Pi antiporter (OPA) (TC 2.A.1.4) family.</text>
</comment>
<evidence type="ECO:0000259" key="11">
    <source>
        <dbReference type="PROSITE" id="PS50850"/>
    </source>
</evidence>
<dbReference type="Gene3D" id="1.20.1250.20">
    <property type="entry name" value="MFS general substrate transporter like domains"/>
    <property type="match status" value="2"/>
</dbReference>
<dbReference type="InterPro" id="IPR036259">
    <property type="entry name" value="MFS_trans_sf"/>
</dbReference>
<sequence>MSSPEESSPPLTIEAEKKSKKSLIYRIYVVSLSFLIYTLIHASRKTFSNAKNTLAEEWSPQSNDSYFYEYDQWNARNLFSSPTSSSFFLGTLDTAFMLSYAFGLYINGILGDRFDQRKFLTVGMMVSSIFLVLFGYVSECLNIYSIPWYIVFWVLNAFFQSIIYPSLVAVLSSWIHKDSRGWIMGIWGSSACAGNILGSLLSGTLVDIGYHYSFLVPALATFSLGFVVLASLPPRPSSVGLTDEVDPPSETLPLVSESSQSVSFWQVLRIPGVISYSLSFASLKFVNYSFFFWLPYYLHDKYNWSNAEADYLSAFYDGGGIIGSIVVGLLSDWMGYRSPVLAIFLFLGCPSIVGYYFSPNNRIINGGLMGTAGFFINGASNLISTAISADLGRHDHLSDSAVSTVTGIIDGTGSVGVALGQILIPLLASKAAHDWSLVYGLLTAMLVVTIICIAKMAWQETRAMVDRWRGIYRSIYPAI</sequence>
<comment type="subcellular location">
    <subcellularLocation>
        <location evidence="1">Membrane</location>
        <topology evidence="1">Multi-pass membrane protein</topology>
    </subcellularLocation>
</comment>
<evidence type="ECO:0000313" key="12">
    <source>
        <dbReference type="EMBL" id="UYV62352.1"/>
    </source>
</evidence>
<feature type="domain" description="Major facilitator superfamily (MFS) profile" evidence="11">
    <location>
        <begin position="26"/>
        <end position="461"/>
    </location>
</feature>
<feature type="transmembrane region" description="Helical" evidence="10">
    <location>
        <begin position="273"/>
        <end position="294"/>
    </location>
</feature>
<feature type="transmembrane region" description="Helical" evidence="10">
    <location>
        <begin position="436"/>
        <end position="458"/>
    </location>
</feature>
<feature type="transmembrane region" description="Helical" evidence="10">
    <location>
        <begin position="363"/>
        <end position="389"/>
    </location>
</feature>
<proteinExistence type="inferred from homology"/>
<evidence type="ECO:0000256" key="7">
    <source>
        <dbReference type="ARBA" id="ARBA00023136"/>
    </source>
</evidence>
<reference evidence="12 13" key="1">
    <citation type="submission" date="2022-01" db="EMBL/GenBank/DDBJ databases">
        <title>A chromosomal length assembly of Cordylochernes scorpioides.</title>
        <authorList>
            <person name="Zeh D."/>
            <person name="Zeh J."/>
        </authorList>
    </citation>
    <scope>NUCLEOTIDE SEQUENCE [LARGE SCALE GENOMIC DNA]</scope>
    <source>
        <strain evidence="12">IN4F17</strain>
        <tissue evidence="12">Whole Body</tissue>
    </source>
</reference>
<evidence type="ECO:0000256" key="5">
    <source>
        <dbReference type="ARBA" id="ARBA00022692"/>
    </source>
</evidence>
<name>A0ABY6K094_9ARAC</name>
<dbReference type="PROSITE" id="PS50850">
    <property type="entry name" value="MFS"/>
    <property type="match status" value="1"/>
</dbReference>
<dbReference type="PANTHER" id="PTHR43184:SF12">
    <property type="entry name" value="SUGAR PHOSPHATE EXCHANGER 3"/>
    <property type="match status" value="1"/>
</dbReference>
<feature type="transmembrane region" description="Helical" evidence="10">
    <location>
        <begin position="212"/>
        <end position="232"/>
    </location>
</feature>
<gene>
    <name evidence="12" type="ORF">LAZ67_2000236</name>
</gene>
<feature type="transmembrane region" description="Helical" evidence="10">
    <location>
        <begin position="401"/>
        <end position="424"/>
    </location>
</feature>
<dbReference type="InterPro" id="IPR011701">
    <property type="entry name" value="MFS"/>
</dbReference>
<dbReference type="InterPro" id="IPR000849">
    <property type="entry name" value="Sugar_P_transporter"/>
</dbReference>
<feature type="transmembrane region" description="Helical" evidence="10">
    <location>
        <begin position="340"/>
        <end position="357"/>
    </location>
</feature>
<feature type="transmembrane region" description="Helical" evidence="10">
    <location>
        <begin position="182"/>
        <end position="206"/>
    </location>
</feature>
<protein>
    <recommendedName>
        <fullName evidence="8">Sugar phosphate exchanger 3</fullName>
    </recommendedName>
    <alternativeName>
        <fullName evidence="9">Solute carrier family 37 member 3</fullName>
    </alternativeName>
</protein>
<evidence type="ECO:0000256" key="6">
    <source>
        <dbReference type="ARBA" id="ARBA00022989"/>
    </source>
</evidence>
<evidence type="ECO:0000256" key="8">
    <source>
        <dbReference type="ARBA" id="ARBA00041091"/>
    </source>
</evidence>
<accession>A0ABY6K094</accession>
<feature type="transmembrane region" description="Helical" evidence="10">
    <location>
        <begin position="87"/>
        <end position="107"/>
    </location>
</feature>
<evidence type="ECO:0000256" key="4">
    <source>
        <dbReference type="ARBA" id="ARBA00022597"/>
    </source>
</evidence>
<feature type="transmembrane region" description="Helical" evidence="10">
    <location>
        <begin position="150"/>
        <end position="175"/>
    </location>
</feature>
<dbReference type="EMBL" id="CP092864">
    <property type="protein sequence ID" value="UYV62352.1"/>
    <property type="molecule type" value="Genomic_DNA"/>
</dbReference>
<evidence type="ECO:0000256" key="2">
    <source>
        <dbReference type="ARBA" id="ARBA00009598"/>
    </source>
</evidence>
<keyword evidence="5 10" id="KW-0812">Transmembrane</keyword>
<evidence type="ECO:0000256" key="3">
    <source>
        <dbReference type="ARBA" id="ARBA00022448"/>
    </source>
</evidence>
<feature type="transmembrane region" description="Helical" evidence="10">
    <location>
        <begin position="23"/>
        <end position="40"/>
    </location>
</feature>
<keyword evidence="6 10" id="KW-1133">Transmembrane helix</keyword>
<keyword evidence="13" id="KW-1185">Reference proteome</keyword>
<dbReference type="PANTHER" id="PTHR43184">
    <property type="entry name" value="MAJOR FACILITATOR SUPERFAMILY TRANSPORTER 16, ISOFORM B"/>
    <property type="match status" value="1"/>
</dbReference>
<dbReference type="Proteomes" id="UP001235939">
    <property type="component" value="Chromosome 02"/>
</dbReference>
<feature type="transmembrane region" description="Helical" evidence="10">
    <location>
        <begin position="314"/>
        <end position="333"/>
    </location>
</feature>
<evidence type="ECO:0000313" key="13">
    <source>
        <dbReference type="Proteomes" id="UP001235939"/>
    </source>
</evidence>
<dbReference type="PIRSF" id="PIRSF002808">
    <property type="entry name" value="Hexose_phosphate_transp"/>
    <property type="match status" value="1"/>
</dbReference>
<feature type="transmembrane region" description="Helical" evidence="10">
    <location>
        <begin position="119"/>
        <end position="138"/>
    </location>
</feature>
<dbReference type="Pfam" id="PF07690">
    <property type="entry name" value="MFS_1"/>
    <property type="match status" value="1"/>
</dbReference>